<dbReference type="PROSITE" id="PS51186">
    <property type="entry name" value="GNAT"/>
    <property type="match status" value="1"/>
</dbReference>
<proteinExistence type="predicted"/>
<dbReference type="PANTHER" id="PTHR43138">
    <property type="entry name" value="ACETYLTRANSFERASE, GNAT FAMILY"/>
    <property type="match status" value="1"/>
</dbReference>
<accession>A0ABS8P729</accession>
<organism evidence="2 3">
    <name type="scientific">Actinomycetospora endophytica</name>
    <dbReference type="NCBI Taxonomy" id="2291215"/>
    <lineage>
        <taxon>Bacteria</taxon>
        <taxon>Bacillati</taxon>
        <taxon>Actinomycetota</taxon>
        <taxon>Actinomycetes</taxon>
        <taxon>Pseudonocardiales</taxon>
        <taxon>Pseudonocardiaceae</taxon>
        <taxon>Actinomycetospora</taxon>
    </lineage>
</organism>
<dbReference type="CDD" id="cd04301">
    <property type="entry name" value="NAT_SF"/>
    <property type="match status" value="1"/>
</dbReference>
<dbReference type="InterPro" id="IPR016181">
    <property type="entry name" value="Acyl_CoA_acyltransferase"/>
</dbReference>
<dbReference type="Proteomes" id="UP001199469">
    <property type="component" value="Unassembled WGS sequence"/>
</dbReference>
<protein>
    <submittedName>
        <fullName evidence="2">GNAT family N-acetyltransferase</fullName>
    </submittedName>
</protein>
<evidence type="ECO:0000259" key="1">
    <source>
        <dbReference type="PROSITE" id="PS51186"/>
    </source>
</evidence>
<dbReference type="Pfam" id="PF00583">
    <property type="entry name" value="Acetyltransf_1"/>
    <property type="match status" value="1"/>
</dbReference>
<dbReference type="Gene3D" id="3.40.630.30">
    <property type="match status" value="1"/>
</dbReference>
<reference evidence="2 3" key="1">
    <citation type="submission" date="2021-11" db="EMBL/GenBank/DDBJ databases">
        <title>Draft genome sequence of Actinomycetospora sp. SF1 isolated from the rhizosphere soil.</title>
        <authorList>
            <person name="Duangmal K."/>
            <person name="Chantavorakit T."/>
        </authorList>
    </citation>
    <scope>NUCLEOTIDE SEQUENCE [LARGE SCALE GENOMIC DNA]</scope>
    <source>
        <strain evidence="2 3">TBRC 5722</strain>
    </source>
</reference>
<dbReference type="InterPro" id="IPR052742">
    <property type="entry name" value="Mito_N-acetyltransferase"/>
</dbReference>
<name>A0ABS8P729_9PSEU</name>
<evidence type="ECO:0000313" key="3">
    <source>
        <dbReference type="Proteomes" id="UP001199469"/>
    </source>
</evidence>
<keyword evidence="3" id="KW-1185">Reference proteome</keyword>
<sequence length="161" mass="17107">MDVRAFADHDWPQVWALVAGAARDGDTYAYDPGMTEESGRRAWLRPPPGRVLVAADGEAVLGTVSMGPNRDGPGRHVANASFLVAPDVRGRGVGRALVRAALETARADGYAGMVFNAVVATNVHAVRLYEQEGFAIVGTVPEAFTHPTAGRVGLHVMYRAL</sequence>
<dbReference type="InterPro" id="IPR000182">
    <property type="entry name" value="GNAT_dom"/>
</dbReference>
<dbReference type="RefSeq" id="WP_230733586.1">
    <property type="nucleotide sequence ID" value="NZ_JAJNDB010000002.1"/>
</dbReference>
<feature type="domain" description="N-acetyltransferase" evidence="1">
    <location>
        <begin position="1"/>
        <end position="161"/>
    </location>
</feature>
<dbReference type="EMBL" id="JAJNDB010000002">
    <property type="protein sequence ID" value="MCD2194048.1"/>
    <property type="molecule type" value="Genomic_DNA"/>
</dbReference>
<dbReference type="SUPFAM" id="SSF55729">
    <property type="entry name" value="Acyl-CoA N-acyltransferases (Nat)"/>
    <property type="match status" value="1"/>
</dbReference>
<comment type="caution">
    <text evidence="2">The sequence shown here is derived from an EMBL/GenBank/DDBJ whole genome shotgun (WGS) entry which is preliminary data.</text>
</comment>
<gene>
    <name evidence="2" type="ORF">LQ327_11745</name>
</gene>
<dbReference type="PANTHER" id="PTHR43138:SF1">
    <property type="entry name" value="N-ACETYLTRANSFERASE ACA1"/>
    <property type="match status" value="1"/>
</dbReference>
<evidence type="ECO:0000313" key="2">
    <source>
        <dbReference type="EMBL" id="MCD2194048.1"/>
    </source>
</evidence>